<gene>
    <name evidence="1" type="ORF">RhiirA4_423665</name>
</gene>
<evidence type="ECO:0000313" key="1">
    <source>
        <dbReference type="EMBL" id="PKY50339.1"/>
    </source>
</evidence>
<proteinExistence type="predicted"/>
<evidence type="ECO:0000313" key="2">
    <source>
        <dbReference type="Proteomes" id="UP000234323"/>
    </source>
</evidence>
<accession>A0A2I1GUL0</accession>
<dbReference type="AlphaFoldDB" id="A0A2I1GUL0"/>
<name>A0A2I1GUL0_9GLOM</name>
<sequence>MKDLQMLLKQELLSNIREKITPNAIKKKNAKNRKLNLNQIKYTKNLKKNHEIQEVQERIGLDREGLGIVNENHEGLICVNENQERHQEYKEEGLTINKDNLKNKDIQITEAFNGLKISK</sequence>
<reference evidence="1 2" key="1">
    <citation type="submission" date="2015-10" db="EMBL/GenBank/DDBJ databases">
        <title>Genome analyses suggest a sexual origin of heterokaryosis in a supposedly ancient asexual fungus.</title>
        <authorList>
            <person name="Ropars J."/>
            <person name="Sedzielewska K."/>
            <person name="Noel J."/>
            <person name="Charron P."/>
            <person name="Farinelli L."/>
            <person name="Marton T."/>
            <person name="Kruger M."/>
            <person name="Pelin A."/>
            <person name="Brachmann A."/>
            <person name="Corradi N."/>
        </authorList>
    </citation>
    <scope>NUCLEOTIDE SEQUENCE [LARGE SCALE GENOMIC DNA]</scope>
    <source>
        <strain evidence="1 2">A4</strain>
    </source>
</reference>
<dbReference type="Proteomes" id="UP000234323">
    <property type="component" value="Unassembled WGS sequence"/>
</dbReference>
<dbReference type="EMBL" id="LLXI01000862">
    <property type="protein sequence ID" value="PKY50339.1"/>
    <property type="molecule type" value="Genomic_DNA"/>
</dbReference>
<protein>
    <submittedName>
        <fullName evidence="1">Uncharacterized protein</fullName>
    </submittedName>
</protein>
<keyword evidence="2" id="KW-1185">Reference proteome</keyword>
<organism evidence="1 2">
    <name type="scientific">Rhizophagus irregularis</name>
    <dbReference type="NCBI Taxonomy" id="588596"/>
    <lineage>
        <taxon>Eukaryota</taxon>
        <taxon>Fungi</taxon>
        <taxon>Fungi incertae sedis</taxon>
        <taxon>Mucoromycota</taxon>
        <taxon>Glomeromycotina</taxon>
        <taxon>Glomeromycetes</taxon>
        <taxon>Glomerales</taxon>
        <taxon>Glomeraceae</taxon>
        <taxon>Rhizophagus</taxon>
    </lineage>
</organism>
<comment type="caution">
    <text evidence="1">The sequence shown here is derived from an EMBL/GenBank/DDBJ whole genome shotgun (WGS) entry which is preliminary data.</text>
</comment>